<sequence>MFPFIRKDGRLYFASDGRIGMGGLDIFSAETSGDNTWNNVENLGVPINSIGHDFGIIWEGDSERGYLTSDRNGGKGKDDIYSFNMPPLLFALEGVVYDKDTQLPVPEATVKVVGSDGASFEALSDGGGAFTFEIKGEERYINPETNYSIEVSKPDYLVAKDQISTVGLNESTTFLKEYFITFTNPDKPIEFPEVRYAFAKAELQVNAEVNSKDSLDFLYQTLVDNPTIIIELQAHTDSRGSDANNKDLSQRRAQSCVAYLESKGIPAERMVAKGYGESRLRITDAQIAKMKTEEEKEAAHQKNRRTEFSVQSFDYIPKEQQDN</sequence>
<dbReference type="InterPro" id="IPR050330">
    <property type="entry name" value="Bact_OuterMem_StrucFunc"/>
</dbReference>
<keyword evidence="8" id="KW-1185">Reference proteome</keyword>
<dbReference type="InterPro" id="IPR008969">
    <property type="entry name" value="CarboxyPept-like_regulatory"/>
</dbReference>
<protein>
    <submittedName>
        <fullName evidence="7">OmpA family protein</fullName>
    </submittedName>
</protein>
<dbReference type="PANTHER" id="PTHR30329:SF21">
    <property type="entry name" value="LIPOPROTEIN YIAD-RELATED"/>
    <property type="match status" value="1"/>
</dbReference>
<evidence type="ECO:0000256" key="4">
    <source>
        <dbReference type="PROSITE-ProRule" id="PRU00473"/>
    </source>
</evidence>
<dbReference type="CDD" id="cd07185">
    <property type="entry name" value="OmpA_C-like"/>
    <property type="match status" value="1"/>
</dbReference>
<dbReference type="AlphaFoldDB" id="A0A7K3WMI6"/>
<dbReference type="InterPro" id="IPR006665">
    <property type="entry name" value="OmpA-like"/>
</dbReference>
<dbReference type="PANTHER" id="PTHR30329">
    <property type="entry name" value="STATOR ELEMENT OF FLAGELLAR MOTOR COMPLEX"/>
    <property type="match status" value="1"/>
</dbReference>
<feature type="domain" description="OmpA-like" evidence="6">
    <location>
        <begin position="183"/>
        <end position="314"/>
    </location>
</feature>
<evidence type="ECO:0000256" key="2">
    <source>
        <dbReference type="ARBA" id="ARBA00023136"/>
    </source>
</evidence>
<dbReference type="SUPFAM" id="SSF103088">
    <property type="entry name" value="OmpA-like"/>
    <property type="match status" value="1"/>
</dbReference>
<keyword evidence="3" id="KW-0998">Cell outer membrane</keyword>
<comment type="subcellular location">
    <subcellularLocation>
        <location evidence="1">Cell outer membrane</location>
    </subcellularLocation>
</comment>
<dbReference type="GO" id="GO:0009279">
    <property type="term" value="C:cell outer membrane"/>
    <property type="evidence" value="ECO:0007669"/>
    <property type="project" value="UniProtKB-SubCell"/>
</dbReference>
<dbReference type="PROSITE" id="PS51123">
    <property type="entry name" value="OMPA_2"/>
    <property type="match status" value="1"/>
</dbReference>
<evidence type="ECO:0000313" key="7">
    <source>
        <dbReference type="EMBL" id="NEN22859.1"/>
    </source>
</evidence>
<comment type="caution">
    <text evidence="7">The sequence shown here is derived from an EMBL/GenBank/DDBJ whole genome shotgun (WGS) entry which is preliminary data.</text>
</comment>
<evidence type="ECO:0000256" key="1">
    <source>
        <dbReference type="ARBA" id="ARBA00004442"/>
    </source>
</evidence>
<dbReference type="InterPro" id="IPR006664">
    <property type="entry name" value="OMP_bac"/>
</dbReference>
<dbReference type="PRINTS" id="PR01021">
    <property type="entry name" value="OMPADOMAIN"/>
</dbReference>
<evidence type="ECO:0000313" key="8">
    <source>
        <dbReference type="Proteomes" id="UP000486602"/>
    </source>
</evidence>
<dbReference type="SUPFAM" id="SSF49464">
    <property type="entry name" value="Carboxypeptidase regulatory domain-like"/>
    <property type="match status" value="1"/>
</dbReference>
<accession>A0A7K3WMI6</accession>
<feature type="region of interest" description="Disordered" evidence="5">
    <location>
        <begin position="291"/>
        <end position="323"/>
    </location>
</feature>
<dbReference type="EMBL" id="JAAGVY010000006">
    <property type="protein sequence ID" value="NEN22859.1"/>
    <property type="molecule type" value="Genomic_DNA"/>
</dbReference>
<dbReference type="Gene3D" id="2.60.40.1120">
    <property type="entry name" value="Carboxypeptidase-like, regulatory domain"/>
    <property type="match status" value="1"/>
</dbReference>
<dbReference type="Gene3D" id="3.30.1330.60">
    <property type="entry name" value="OmpA-like domain"/>
    <property type="match status" value="1"/>
</dbReference>
<feature type="compositionally biased region" description="Basic and acidic residues" evidence="5">
    <location>
        <begin position="291"/>
        <end position="307"/>
    </location>
</feature>
<dbReference type="InterPro" id="IPR036737">
    <property type="entry name" value="OmpA-like_sf"/>
</dbReference>
<evidence type="ECO:0000256" key="3">
    <source>
        <dbReference type="ARBA" id="ARBA00023237"/>
    </source>
</evidence>
<dbReference type="Proteomes" id="UP000486602">
    <property type="component" value="Unassembled WGS sequence"/>
</dbReference>
<proteinExistence type="predicted"/>
<organism evidence="7 8">
    <name type="scientific">Cryomorpha ignava</name>
    <dbReference type="NCBI Taxonomy" id="101383"/>
    <lineage>
        <taxon>Bacteria</taxon>
        <taxon>Pseudomonadati</taxon>
        <taxon>Bacteroidota</taxon>
        <taxon>Flavobacteriia</taxon>
        <taxon>Flavobacteriales</taxon>
        <taxon>Cryomorphaceae</taxon>
        <taxon>Cryomorpha</taxon>
    </lineage>
</organism>
<keyword evidence="2 4" id="KW-0472">Membrane</keyword>
<evidence type="ECO:0000256" key="5">
    <source>
        <dbReference type="SAM" id="MobiDB-lite"/>
    </source>
</evidence>
<reference evidence="7 8" key="1">
    <citation type="submission" date="2020-02" db="EMBL/GenBank/DDBJ databases">
        <title>Out from the shadows clarifying the taxonomy of the family Cryomorphaceae and related taxa by utilizing the GTDB taxonomic framework.</title>
        <authorList>
            <person name="Bowman J.P."/>
        </authorList>
    </citation>
    <scope>NUCLEOTIDE SEQUENCE [LARGE SCALE GENOMIC DNA]</scope>
    <source>
        <strain evidence="7 8">QSSC 1-22</strain>
    </source>
</reference>
<gene>
    <name evidence="7" type="ORF">G3O08_05030</name>
</gene>
<dbReference type="Pfam" id="PF00691">
    <property type="entry name" value="OmpA"/>
    <property type="match status" value="1"/>
</dbReference>
<name>A0A7K3WMI6_9FLAO</name>
<evidence type="ECO:0000259" key="6">
    <source>
        <dbReference type="PROSITE" id="PS51123"/>
    </source>
</evidence>